<keyword evidence="8" id="KW-1185">Reference proteome</keyword>
<feature type="transmembrane region" description="Helical" evidence="6">
    <location>
        <begin position="375"/>
        <end position="395"/>
    </location>
</feature>
<feature type="transmembrane region" description="Helical" evidence="6">
    <location>
        <begin position="216"/>
        <end position="243"/>
    </location>
</feature>
<evidence type="ECO:0000256" key="3">
    <source>
        <dbReference type="ARBA" id="ARBA00022692"/>
    </source>
</evidence>
<dbReference type="EMBL" id="OUNR01000019">
    <property type="protein sequence ID" value="SPP66206.1"/>
    <property type="molecule type" value="Genomic_DNA"/>
</dbReference>
<dbReference type="InterPro" id="IPR050833">
    <property type="entry name" value="Poly_Biosynth_Transport"/>
</dbReference>
<keyword evidence="2" id="KW-1003">Cell membrane</keyword>
<dbReference type="Pfam" id="PF13440">
    <property type="entry name" value="Polysacc_synt_3"/>
    <property type="match status" value="1"/>
</dbReference>
<feature type="transmembrane region" description="Helical" evidence="6">
    <location>
        <begin position="154"/>
        <end position="177"/>
    </location>
</feature>
<evidence type="ECO:0000256" key="2">
    <source>
        <dbReference type="ARBA" id="ARBA00022475"/>
    </source>
</evidence>
<feature type="transmembrane region" description="Helical" evidence="6">
    <location>
        <begin position="351"/>
        <end position="369"/>
    </location>
</feature>
<evidence type="ECO:0000256" key="5">
    <source>
        <dbReference type="ARBA" id="ARBA00023136"/>
    </source>
</evidence>
<proteinExistence type="predicted"/>
<sequence>MIAIGSTTGQLMVVVSMPFITRLYGPGEMGLYAVFTASVGLFATVVAFHYELAIPLSKCDLHARLLTKLALLVAFVVGLLLLGVVIATGDSALKLLGTPELTSIEWLLPISLFATSLVTVLTYRAIRFKTFRLTAAGKALQGVVQSGAQIGYGLLGFGASGLIYGTIMGQCIAIYILGQSGFWQEITRGWSSHKSKFIVLAGRHKNFPMVSTPSSFINAAVAQLPTIALAAWFDIRVVGLYALGIRILQVPMRFIGDSLSQVFFSMAAEAHRNGSLENVVTKTWRVQTTFALHSFVPLAIIAPELFGTVFGQEWREAGVYTQLIMPWIMVSFISTSLSILVTVLQKQKQEFLFQLVYLSVLPGALWLGRAGASEHLAIGSLGIAASILLTCKIIWLLHIAGVNLAPQALWLSREVLYVTSVAVVLLIVKTLAGSELFTVLAAATLVLATHSVNYLLRKTYVF</sequence>
<dbReference type="InParanoid" id="A0A330L8M0"/>
<evidence type="ECO:0000256" key="4">
    <source>
        <dbReference type="ARBA" id="ARBA00022989"/>
    </source>
</evidence>
<dbReference type="AlphaFoldDB" id="A0A330L8M0"/>
<feature type="transmembrane region" description="Helical" evidence="6">
    <location>
        <begin position="415"/>
        <end position="432"/>
    </location>
</feature>
<feature type="transmembrane region" description="Helical" evidence="6">
    <location>
        <begin position="438"/>
        <end position="456"/>
    </location>
</feature>
<keyword evidence="3 6" id="KW-0812">Transmembrane</keyword>
<evidence type="ECO:0000256" key="1">
    <source>
        <dbReference type="ARBA" id="ARBA00004651"/>
    </source>
</evidence>
<dbReference type="GO" id="GO:0005886">
    <property type="term" value="C:plasma membrane"/>
    <property type="evidence" value="ECO:0007669"/>
    <property type="project" value="UniProtKB-SubCell"/>
</dbReference>
<feature type="transmembrane region" description="Helical" evidence="6">
    <location>
        <begin position="106"/>
        <end position="126"/>
    </location>
</feature>
<keyword evidence="5 6" id="KW-0472">Membrane</keyword>
<gene>
    <name evidence="7" type="ORF">NITLEN_60009</name>
</gene>
<organism evidence="7 8">
    <name type="scientific">Nitrospira lenta</name>
    <dbReference type="NCBI Taxonomy" id="1436998"/>
    <lineage>
        <taxon>Bacteria</taxon>
        <taxon>Pseudomonadati</taxon>
        <taxon>Nitrospirota</taxon>
        <taxon>Nitrospiria</taxon>
        <taxon>Nitrospirales</taxon>
        <taxon>Nitrospiraceae</taxon>
        <taxon>Nitrospira</taxon>
    </lineage>
</organism>
<accession>A0A330L8M0</accession>
<dbReference type="PANTHER" id="PTHR30250">
    <property type="entry name" value="PST FAMILY PREDICTED COLANIC ACID TRANSPORTER"/>
    <property type="match status" value="1"/>
</dbReference>
<evidence type="ECO:0000313" key="7">
    <source>
        <dbReference type="EMBL" id="SPP66206.1"/>
    </source>
</evidence>
<feature type="transmembrane region" description="Helical" evidence="6">
    <location>
        <begin position="31"/>
        <end position="53"/>
    </location>
</feature>
<reference evidence="8" key="1">
    <citation type="submission" date="2018-04" db="EMBL/GenBank/DDBJ databases">
        <authorList>
            <person name="Lucker S."/>
            <person name="Sakoula D."/>
        </authorList>
    </citation>
    <scope>NUCLEOTIDE SEQUENCE [LARGE SCALE GENOMIC DNA]</scope>
</reference>
<feature type="transmembrane region" description="Helical" evidence="6">
    <location>
        <begin position="323"/>
        <end position="344"/>
    </location>
</feature>
<dbReference type="Proteomes" id="UP000248168">
    <property type="component" value="Unassembled WGS sequence"/>
</dbReference>
<keyword evidence="4 6" id="KW-1133">Transmembrane helix</keyword>
<protein>
    <submittedName>
        <fullName evidence="7">Putative Polysaccharide biosynthesis protein</fullName>
    </submittedName>
</protein>
<evidence type="ECO:0000256" key="6">
    <source>
        <dbReference type="SAM" id="Phobius"/>
    </source>
</evidence>
<feature type="transmembrane region" description="Helical" evidence="6">
    <location>
        <begin position="290"/>
        <end position="311"/>
    </location>
</feature>
<feature type="transmembrane region" description="Helical" evidence="6">
    <location>
        <begin position="65"/>
        <end position="86"/>
    </location>
</feature>
<comment type="subcellular location">
    <subcellularLocation>
        <location evidence="1">Cell membrane</location>
        <topology evidence="1">Multi-pass membrane protein</topology>
    </subcellularLocation>
</comment>
<dbReference type="PANTHER" id="PTHR30250:SF28">
    <property type="entry name" value="POLYSACCHARIDE BIOSYNTHESIS PROTEIN"/>
    <property type="match status" value="1"/>
</dbReference>
<name>A0A330L8M0_9BACT</name>
<evidence type="ECO:0000313" key="8">
    <source>
        <dbReference type="Proteomes" id="UP000248168"/>
    </source>
</evidence>